<name>A0A6M3LPU1_9ZZZZ</name>
<gene>
    <name evidence="1" type="ORF">MM415B03777_0005</name>
</gene>
<evidence type="ECO:0000313" key="1">
    <source>
        <dbReference type="EMBL" id="QJA94715.1"/>
    </source>
</evidence>
<accession>A0A6M3LPU1</accession>
<dbReference type="EMBL" id="MT143255">
    <property type="protein sequence ID" value="QJA94715.1"/>
    <property type="molecule type" value="Genomic_DNA"/>
</dbReference>
<organism evidence="1">
    <name type="scientific">viral metagenome</name>
    <dbReference type="NCBI Taxonomy" id="1070528"/>
    <lineage>
        <taxon>unclassified sequences</taxon>
        <taxon>metagenomes</taxon>
        <taxon>organismal metagenomes</taxon>
    </lineage>
</organism>
<proteinExistence type="predicted"/>
<reference evidence="1" key="1">
    <citation type="submission" date="2020-03" db="EMBL/GenBank/DDBJ databases">
        <title>The deep terrestrial virosphere.</title>
        <authorList>
            <person name="Holmfeldt K."/>
            <person name="Nilsson E."/>
            <person name="Simone D."/>
            <person name="Lopez-Fernandez M."/>
            <person name="Wu X."/>
            <person name="de Brujin I."/>
            <person name="Lundin D."/>
            <person name="Andersson A."/>
            <person name="Bertilsson S."/>
            <person name="Dopson M."/>
        </authorList>
    </citation>
    <scope>NUCLEOTIDE SEQUENCE</scope>
    <source>
        <strain evidence="1">MM415B03777</strain>
    </source>
</reference>
<sequence>MSYGFDFEQDGYHFVSEEKEEGNSEITISKGERVVRRFLFPAYKIWNIPAHADDIIRGLEDQNDSGLLVAGSDGLGGNYYGG</sequence>
<dbReference type="AlphaFoldDB" id="A0A6M3LPU1"/>
<protein>
    <submittedName>
        <fullName evidence="1">Uncharacterized protein</fullName>
    </submittedName>
</protein>